<accession>A0ACB5T2V1</accession>
<dbReference type="EMBL" id="BSXS01002699">
    <property type="protein sequence ID" value="GME79687.1"/>
    <property type="molecule type" value="Genomic_DNA"/>
</dbReference>
<dbReference type="Proteomes" id="UP001165064">
    <property type="component" value="Unassembled WGS sequence"/>
</dbReference>
<keyword evidence="2" id="KW-1185">Reference proteome</keyword>
<comment type="caution">
    <text evidence="1">The sequence shown here is derived from an EMBL/GenBank/DDBJ whole genome shotgun (WGS) entry which is preliminary data.</text>
</comment>
<gene>
    <name evidence="1" type="ORF">Amon02_000407600</name>
</gene>
<protein>
    <submittedName>
        <fullName evidence="1">Unnamed protein product</fullName>
    </submittedName>
</protein>
<reference evidence="1" key="1">
    <citation type="submission" date="2023-04" db="EMBL/GenBank/DDBJ databases">
        <title>Ambrosiozyma monospora NBRC 10751.</title>
        <authorList>
            <person name="Ichikawa N."/>
            <person name="Sato H."/>
            <person name="Tonouchi N."/>
        </authorList>
    </citation>
    <scope>NUCLEOTIDE SEQUENCE</scope>
    <source>
        <strain evidence="1">NBRC 10751</strain>
    </source>
</reference>
<proteinExistence type="predicted"/>
<name>A0ACB5T2V1_AMBMO</name>
<evidence type="ECO:0000313" key="1">
    <source>
        <dbReference type="EMBL" id="GME79687.1"/>
    </source>
</evidence>
<organism evidence="1 2">
    <name type="scientific">Ambrosiozyma monospora</name>
    <name type="common">Yeast</name>
    <name type="synonym">Endomycopsis monosporus</name>
    <dbReference type="NCBI Taxonomy" id="43982"/>
    <lineage>
        <taxon>Eukaryota</taxon>
        <taxon>Fungi</taxon>
        <taxon>Dikarya</taxon>
        <taxon>Ascomycota</taxon>
        <taxon>Saccharomycotina</taxon>
        <taxon>Pichiomycetes</taxon>
        <taxon>Pichiales</taxon>
        <taxon>Pichiaceae</taxon>
        <taxon>Ambrosiozyma</taxon>
    </lineage>
</organism>
<evidence type="ECO:0000313" key="2">
    <source>
        <dbReference type="Proteomes" id="UP001165064"/>
    </source>
</evidence>
<sequence length="406" mass="45754">MSTEPDISIQSDGLYDPENEELVNTTAAMTTNTSTNQASEQPNESKEANDDGKDEQKETDSDDDVIPLSDDSDSDDDEEDQKMENADSHDSKKEQDMNNEDDDGDENMDLATVEKLKALVQSDDEEAEKVEPKKTETQESTKPEEEEEGNEDDDVDYDPLSLLSDEKKKEVSDSQESNSSSISHEDVDVPLFNEVIKHVITTGMLNNPDFINLPPKQKEKAVLEEYNKANNTDVKVRLNFAATTSYNKSSKRNNNNNNNNSNNTNTDQYQIMIPINPFCLRPDLTARMSDEELASYRAYLKQEDSSLKSGKWDNYPIGSRLFVGNLPIGSMKKADLYRIFHPYGVVAQISLKQGFGFVQYETAEHCSRAIEGEKNVPLHGKFMHLEISKHQIQKAIEQKSGKERGN</sequence>